<dbReference type="AlphaFoldDB" id="X1TB79"/>
<evidence type="ECO:0000313" key="1">
    <source>
        <dbReference type="EMBL" id="GAJ02514.1"/>
    </source>
</evidence>
<dbReference type="EMBL" id="BARW01016262">
    <property type="protein sequence ID" value="GAJ02514.1"/>
    <property type="molecule type" value="Genomic_DNA"/>
</dbReference>
<organism evidence="1">
    <name type="scientific">marine sediment metagenome</name>
    <dbReference type="NCBI Taxonomy" id="412755"/>
    <lineage>
        <taxon>unclassified sequences</taxon>
        <taxon>metagenomes</taxon>
        <taxon>ecological metagenomes</taxon>
    </lineage>
</organism>
<reference evidence="1" key="1">
    <citation type="journal article" date="2014" name="Front. Microbiol.">
        <title>High frequency of phylogenetically diverse reductive dehalogenase-homologous genes in deep subseafloor sedimentary metagenomes.</title>
        <authorList>
            <person name="Kawai M."/>
            <person name="Futagami T."/>
            <person name="Toyoda A."/>
            <person name="Takaki Y."/>
            <person name="Nishi S."/>
            <person name="Hori S."/>
            <person name="Arai W."/>
            <person name="Tsubouchi T."/>
            <person name="Morono Y."/>
            <person name="Uchiyama I."/>
            <person name="Ito T."/>
            <person name="Fujiyama A."/>
            <person name="Inagaki F."/>
            <person name="Takami H."/>
        </authorList>
    </citation>
    <scope>NUCLEOTIDE SEQUENCE</scope>
    <source>
        <strain evidence="1">Expedition CK06-06</strain>
    </source>
</reference>
<protein>
    <submittedName>
        <fullName evidence="1">Uncharacterized protein</fullName>
    </submittedName>
</protein>
<accession>X1TB79</accession>
<name>X1TB79_9ZZZZ</name>
<comment type="caution">
    <text evidence="1">The sequence shown here is derived from an EMBL/GenBank/DDBJ whole genome shotgun (WGS) entry which is preliminary data.</text>
</comment>
<proteinExistence type="predicted"/>
<feature type="non-terminal residue" evidence="1">
    <location>
        <position position="1"/>
    </location>
</feature>
<gene>
    <name evidence="1" type="ORF">S12H4_28364</name>
</gene>
<sequence>ILLNNGSLIKFPSHEHNYIKGNKNQKMSHHKKFLSANKDLNPNDPKNQEDIIFGVIGVYLQMQTQRDTLNEMCPLAHNLEK</sequence>